<evidence type="ECO:0000313" key="5">
    <source>
        <dbReference type="Proteomes" id="UP000011777"/>
    </source>
</evidence>
<feature type="domain" description="URB1 central HEAT repeat" evidence="3">
    <location>
        <begin position="555"/>
        <end position="733"/>
    </location>
</feature>
<sequence>MAEVKKRKIYTAPSVNVDYQLIEQANKIVSSQTTPDIQLLTSFIESGSISKLLSVWSYYSSTNDLSHLIDVSNKISQITKQINDYKSSFLSQKQILIDTYKEILHNHIKIIYRALNNLKPALTNTNLRILNNIISYDYIIVQEFLDAFDFTLTVLPKLLEPKKIEIETKQINDDYSIRFNFLKFWYNLCSNVNYVTRQDLLINNFKLVKNIWKSLNLDSIKSIKMTLSFIDTSILQEVNFKRSLKCKILNEGFMYKISNLFTKFNNNTENHDENFTIFIDFLNKLATDNKYGLVFPNDKLWQKDSNLGVAIEVHNKTFKVANKLLYTLITSLKPHESNAQLQFIIRTLNNCQELIPPYMNYLVQHGGGYHDPSLTSWWIAYSLLYTNALQLPLPSIIADSSNIKYDAKLISENIAFAPLSKNALTNGLTNQKPLIVQLTLQIILYMLKKLETVLDLTNDVRQELLDLVFSQLPDLSTFSQVLLNEKLSSSKLIKVTALTIVTNYEKLLPASSSNNNSIQKIVSSGISSIVSNTGETNFNTFELTLLDLYMQIHNQDFKWWNKLNNSSNSFFTSLIKLCTKSNIDQSFVLKIYQLLNKLCVGKMLFNDNLLITPIMALIFSMESKSNDNVDDVKIFNMLDETISRTVRTPYKYLDLSHKSYNDTSIFVVALFEQFKFILASDTSNDGNIKWLFNFVKYLILIGESKSSLLELVKTLDIADQIERLNLLQTLELTDNNQTVNKTELKDSSIMEIVLNSSLTDLISKNLIDKKIISSNLDFLAALLLINSLIQHPKPAKQLLETIYSKIWGFLTNSSTQVVNYFTSEKTWRPLFEEYDNDTENLKIALNYYNEIIANFPKVGTDSLGSFLFKKYSVNDTKFVQFMWILKDSQLVELLQNEGISNKLYADVVSTCVDKKLPITYRQFTKIFNDDHSETRNEILTNLINYNLIEFADDEQLNDLIDKVTSTEENYFLIECLAQKKSTSIITKLLSTDFDNDELNCMIASAVSKQALVPIPQTFLEKVSKIVISKIKNNSFGELTWSQMLSILSLQDGQVSSDISDLIFSKIDLKKSFIPEFINFLTKCELNENVKTWLHKSMLYVTKKFAESSTLSEEFNLFLVQLISFLKTSNIWSVVPPAILNTQIEVILKSKFVSLDELYLKYLIELVSIAAKSNIEYQKIFQICLLELQVFFKNYPTEESKARYYASILLYILFNFNHSKLSTSINLQLLVEHFYLGTNLFEDLIIKKILIKMEAKVSISWISSVTNWEFIEGDNSNDMDLIGQDRLIVNNNGIVTLTLNKQFIKNSLTSNQVIVPDTLTNLADFDNFYESNSSMISTTSISYDYEFLLMLMLNSEELLKFNKEESIYTFNIKNIIESGLLQFVIVSLANPSTQEIAKIIITKILSSLEMSENSSFKDKNIYKIYLSSTLFTLRKLKNDTNHPEIAYLVWYVWCQFVPILSNPGHFLYEKIFRYVLSTPYLKSYEIPLFNSIIYPDLKHSSSDDFYIGQLSWILSVMNDALSTASSLNLPIMEKILEFLLNLINVEKYLNIKNKSMILEIIYKISKLEHGSDLLITRFGILSFLELFKNELADCEDGDDGVVVAKQLIVNIDEIVLNLGVSTRGSKRINNWTDGELVDNLKRIHR</sequence>
<dbReference type="EMBL" id="AOGT01002428">
    <property type="protein sequence ID" value="EMG45579.1"/>
    <property type="molecule type" value="Genomic_DNA"/>
</dbReference>
<dbReference type="PANTHER" id="PTHR13500:SF0">
    <property type="entry name" value="NUCLEOLAR PRE-RIBOSOMAL-ASSOCIATED PROTEIN 1"/>
    <property type="match status" value="1"/>
</dbReference>
<dbReference type="eggNOG" id="KOG1791">
    <property type="taxonomic scope" value="Eukaryota"/>
</dbReference>
<evidence type="ECO:0008006" key="6">
    <source>
        <dbReference type="Google" id="ProtNLM"/>
    </source>
</evidence>
<proteinExistence type="predicted"/>
<feature type="domain" description="URB1 C-terminal" evidence="2">
    <location>
        <begin position="1380"/>
        <end position="1581"/>
    </location>
</feature>
<protein>
    <recommendedName>
        <fullName evidence="6">Nucleolar pre-ribosomal-associated protein 1</fullName>
    </recommendedName>
</protein>
<dbReference type="InterPro" id="IPR039844">
    <property type="entry name" value="URB1"/>
</dbReference>
<organism evidence="4 5">
    <name type="scientific">Candida maltosa (strain Xu316)</name>
    <name type="common">Yeast</name>
    <dbReference type="NCBI Taxonomy" id="1245528"/>
    <lineage>
        <taxon>Eukaryota</taxon>
        <taxon>Fungi</taxon>
        <taxon>Dikarya</taxon>
        <taxon>Ascomycota</taxon>
        <taxon>Saccharomycotina</taxon>
        <taxon>Pichiomycetes</taxon>
        <taxon>Debaryomycetaceae</taxon>
        <taxon>Candida/Lodderomyces clade</taxon>
        <taxon>Candida</taxon>
    </lineage>
</organism>
<dbReference type="Pfam" id="PF26140">
    <property type="entry name" value="HEAT_URB1"/>
    <property type="match status" value="1"/>
</dbReference>
<name>M3JTB3_CANMX</name>
<dbReference type="PANTHER" id="PTHR13500">
    <property type="entry name" value="NUCLEOLAR PRERIBOSOMAL-ASSOCIATED PROTEIN 1"/>
    <property type="match status" value="1"/>
</dbReference>
<dbReference type="Pfam" id="PF16201">
    <property type="entry name" value="NopRA1"/>
    <property type="match status" value="1"/>
</dbReference>
<dbReference type="GO" id="GO:0000466">
    <property type="term" value="P:maturation of 5.8S rRNA from tricistronic rRNA transcript (SSU-rRNA, 5.8S rRNA, LSU-rRNA)"/>
    <property type="evidence" value="ECO:0007669"/>
    <property type="project" value="TreeGrafter"/>
</dbReference>
<dbReference type="GO" id="GO:0005730">
    <property type="term" value="C:nucleolus"/>
    <property type="evidence" value="ECO:0007669"/>
    <property type="project" value="TreeGrafter"/>
</dbReference>
<evidence type="ECO:0000313" key="4">
    <source>
        <dbReference type="EMBL" id="EMG45579.1"/>
    </source>
</evidence>
<dbReference type="OrthoDB" id="72892at2759"/>
<feature type="domain" description="URB1 N-terminal" evidence="1">
    <location>
        <begin position="50"/>
        <end position="381"/>
    </location>
</feature>
<comment type="caution">
    <text evidence="4">The sequence shown here is derived from an EMBL/GenBank/DDBJ whole genome shotgun (WGS) entry which is preliminary data.</text>
</comment>
<dbReference type="HOGENOM" id="CLU_003174_0_0_1"/>
<dbReference type="Pfam" id="PF11707">
    <property type="entry name" value="Npa1"/>
    <property type="match status" value="1"/>
</dbReference>
<keyword evidence="5" id="KW-1185">Reference proteome</keyword>
<dbReference type="GO" id="GO:0000463">
    <property type="term" value="P:maturation of LSU-rRNA from tricistronic rRNA transcript (SSU-rRNA, 5.8S rRNA, LSU-rRNA)"/>
    <property type="evidence" value="ECO:0007669"/>
    <property type="project" value="TreeGrafter"/>
</dbReference>
<accession>M3JTB3</accession>
<dbReference type="InterPro" id="IPR059018">
    <property type="entry name" value="HEAT_URB1"/>
</dbReference>
<dbReference type="OMA" id="MTSYWFG"/>
<evidence type="ECO:0000259" key="1">
    <source>
        <dbReference type="Pfam" id="PF11707"/>
    </source>
</evidence>
<evidence type="ECO:0000259" key="2">
    <source>
        <dbReference type="Pfam" id="PF16201"/>
    </source>
</evidence>
<dbReference type="InterPro" id="IPR021714">
    <property type="entry name" value="URB1_N"/>
</dbReference>
<evidence type="ECO:0000259" key="3">
    <source>
        <dbReference type="Pfam" id="PF26140"/>
    </source>
</evidence>
<gene>
    <name evidence="4" type="ORF">G210_4237</name>
</gene>
<dbReference type="Proteomes" id="UP000011777">
    <property type="component" value="Unassembled WGS sequence"/>
</dbReference>
<dbReference type="InterPro" id="IPR032436">
    <property type="entry name" value="URB1_C"/>
</dbReference>
<reference evidence="4 5" key="1">
    <citation type="submission" date="2013-02" db="EMBL/GenBank/DDBJ databases">
        <title>Genome sequence of Candida maltosa Xu316, a potential industrial strain for xylitol and ethanol production.</title>
        <authorList>
            <person name="Yu J."/>
            <person name="Wang Q."/>
            <person name="Geng X."/>
            <person name="Bao W."/>
            <person name="He P."/>
            <person name="Cai J."/>
        </authorList>
    </citation>
    <scope>NUCLEOTIDE SEQUENCE [LARGE SCALE GENOMIC DNA]</scope>
    <source>
        <strain evidence="5">Xu316</strain>
    </source>
</reference>
<dbReference type="STRING" id="1245528.M3JTB3"/>